<accession>A0AAD9J7A2</accession>
<evidence type="ECO:0000313" key="2">
    <source>
        <dbReference type="Proteomes" id="UP001208570"/>
    </source>
</evidence>
<name>A0AAD9J7A2_9ANNE</name>
<gene>
    <name evidence="1" type="ORF">LSH36_576g03053</name>
</gene>
<keyword evidence="2" id="KW-1185">Reference proteome</keyword>
<proteinExistence type="predicted"/>
<sequence>MVTLQHEHGRLFNSSPRPMIPITSHLFYSHLSPILLAENQLATLFLAKKWFRMHQILHFPPTFSGESPR</sequence>
<protein>
    <submittedName>
        <fullName evidence="1">Uncharacterized protein</fullName>
    </submittedName>
</protein>
<reference evidence="1" key="1">
    <citation type="journal article" date="2023" name="Mol. Biol. Evol.">
        <title>Third-Generation Sequencing Reveals the Adaptive Role of the Epigenome in Three Deep-Sea Polychaetes.</title>
        <authorList>
            <person name="Perez M."/>
            <person name="Aroh O."/>
            <person name="Sun Y."/>
            <person name="Lan Y."/>
            <person name="Juniper S.K."/>
            <person name="Young C.R."/>
            <person name="Angers B."/>
            <person name="Qian P.Y."/>
        </authorList>
    </citation>
    <scope>NUCLEOTIDE SEQUENCE</scope>
    <source>
        <strain evidence="1">P08H-3</strain>
    </source>
</reference>
<evidence type="ECO:0000313" key="1">
    <source>
        <dbReference type="EMBL" id="KAK2146975.1"/>
    </source>
</evidence>
<dbReference type="Proteomes" id="UP001208570">
    <property type="component" value="Unassembled WGS sequence"/>
</dbReference>
<organism evidence="1 2">
    <name type="scientific">Paralvinella palmiformis</name>
    <dbReference type="NCBI Taxonomy" id="53620"/>
    <lineage>
        <taxon>Eukaryota</taxon>
        <taxon>Metazoa</taxon>
        <taxon>Spiralia</taxon>
        <taxon>Lophotrochozoa</taxon>
        <taxon>Annelida</taxon>
        <taxon>Polychaeta</taxon>
        <taxon>Sedentaria</taxon>
        <taxon>Canalipalpata</taxon>
        <taxon>Terebellida</taxon>
        <taxon>Terebelliformia</taxon>
        <taxon>Alvinellidae</taxon>
        <taxon>Paralvinella</taxon>
    </lineage>
</organism>
<dbReference type="EMBL" id="JAODUP010000576">
    <property type="protein sequence ID" value="KAK2146975.1"/>
    <property type="molecule type" value="Genomic_DNA"/>
</dbReference>
<dbReference type="AlphaFoldDB" id="A0AAD9J7A2"/>
<comment type="caution">
    <text evidence="1">The sequence shown here is derived from an EMBL/GenBank/DDBJ whole genome shotgun (WGS) entry which is preliminary data.</text>
</comment>